<feature type="region of interest" description="Disordered" evidence="4">
    <location>
        <begin position="456"/>
        <end position="614"/>
    </location>
</feature>
<keyword evidence="7" id="KW-1185">Reference proteome</keyword>
<dbReference type="AlphaFoldDB" id="A0ABD3H4P3"/>
<dbReference type="InterPro" id="IPR026822">
    <property type="entry name" value="Spp2/MOS2_G-patch"/>
</dbReference>
<dbReference type="PROSITE" id="PS50174">
    <property type="entry name" value="G_PATCH"/>
    <property type="match status" value="1"/>
</dbReference>
<proteinExistence type="inferred from homology"/>
<evidence type="ECO:0000256" key="2">
    <source>
        <dbReference type="ARBA" id="ARBA00010966"/>
    </source>
</evidence>
<dbReference type="PANTHER" id="PTHR15818">
    <property type="entry name" value="G PATCH AND KOW-CONTAINING"/>
    <property type="match status" value="1"/>
</dbReference>
<dbReference type="Proteomes" id="UP001633002">
    <property type="component" value="Unassembled WGS sequence"/>
</dbReference>
<feature type="compositionally biased region" description="Basic and acidic residues" evidence="4">
    <location>
        <begin position="55"/>
        <end position="81"/>
    </location>
</feature>
<dbReference type="Pfam" id="PF12656">
    <property type="entry name" value="G-patch_2"/>
    <property type="match status" value="1"/>
</dbReference>
<dbReference type="InterPro" id="IPR005824">
    <property type="entry name" value="KOW"/>
</dbReference>
<gene>
    <name evidence="6" type="ORF">R1sor_003521</name>
</gene>
<dbReference type="PANTHER" id="PTHR15818:SF2">
    <property type="entry name" value="G-PATCH DOMAIN AND KOW MOTIFS-CONTAINING PROTEIN"/>
    <property type="match status" value="1"/>
</dbReference>
<dbReference type="Pfam" id="PF25088">
    <property type="entry name" value="GPKOW_C"/>
    <property type="match status" value="1"/>
</dbReference>
<dbReference type="InterPro" id="IPR000467">
    <property type="entry name" value="G_patch_dom"/>
</dbReference>
<organism evidence="6 7">
    <name type="scientific">Riccia sorocarpa</name>
    <dbReference type="NCBI Taxonomy" id="122646"/>
    <lineage>
        <taxon>Eukaryota</taxon>
        <taxon>Viridiplantae</taxon>
        <taxon>Streptophyta</taxon>
        <taxon>Embryophyta</taxon>
        <taxon>Marchantiophyta</taxon>
        <taxon>Marchantiopsida</taxon>
        <taxon>Marchantiidae</taxon>
        <taxon>Marchantiales</taxon>
        <taxon>Ricciaceae</taxon>
        <taxon>Riccia</taxon>
    </lineage>
</organism>
<dbReference type="EMBL" id="JBJQOH010000006">
    <property type="protein sequence ID" value="KAL3685499.1"/>
    <property type="molecule type" value="Genomic_DNA"/>
</dbReference>
<evidence type="ECO:0000313" key="6">
    <source>
        <dbReference type="EMBL" id="KAL3685499.1"/>
    </source>
</evidence>
<dbReference type="SMART" id="SM00739">
    <property type="entry name" value="KOW"/>
    <property type="match status" value="2"/>
</dbReference>
<comment type="subcellular location">
    <subcellularLocation>
        <location evidence="1">Nucleus</location>
    </subcellularLocation>
</comment>
<evidence type="ECO:0000256" key="4">
    <source>
        <dbReference type="SAM" id="MobiDB-lite"/>
    </source>
</evidence>
<dbReference type="GO" id="GO:0005634">
    <property type="term" value="C:nucleus"/>
    <property type="evidence" value="ECO:0007669"/>
    <property type="project" value="UniProtKB-SubCell"/>
</dbReference>
<protein>
    <recommendedName>
        <fullName evidence="5">G-patch domain-containing protein</fullName>
    </recommendedName>
</protein>
<evidence type="ECO:0000259" key="5">
    <source>
        <dbReference type="PROSITE" id="PS50174"/>
    </source>
</evidence>
<feature type="compositionally biased region" description="Low complexity" evidence="4">
    <location>
        <begin position="603"/>
        <end position="614"/>
    </location>
</feature>
<sequence length="739" mass="82511">MCNQSNTLTSHSAKPKKQGKAGKGLLDSPPLSIITIDWCLAGTRIIIRTDTSSVSEHKLKASKMEIKPAKTEESNGRRSESDPESAVPLSSDAQGADSHVGVQEAETGAPVKFAFAASKPKFSASRPPRFPKGKQQRSSDDESREMEYVTGFDEQGIVPKDPKGRLGARVIPKLENSWRPEKRMKHIMMESDILENAGTRFEAEVETALREANAGTQYGLTMGVKKINTTETTTTITNTDGKSIVETVVTEKQVEHTTKLSFSAIEEQRLKQDMATLPDEADLDAYEDMPVESFGEAMLRGMGWEKGKPIGRNCKDVIVPVEYVRRTDRTGLGAEAAPKEVRTKKYIKPGESRTAAPELVAAAGPDGRGRNVISLDEKLVERKRKGVAKGKVMSIVSGRHLGLRGEVLEVLDSDRVSVKLLKSEEKVVVSSAELADIGSLEEEKVLKQIRRLNLGNGEASEGSSGRDERKYDRNEDRRDRDTRYDDGYKAHSRRDDEERVKSKKEGRRDERGQYDSQRRSSRGGEMEVDDDRARRGEDRSKSSSRDYRREHRRDEAREDSRKDGKKDDERNHSRSYRDDADGKERVGRSRSSRDRAEERTSSADRSSSGAALSGGRITDSWLRSRIRVRVISKTLNGGKLYLKKGVIVDVISPKECDILMDESREIIQAVKQEQVETALPKKGGRVMVVGGRDYRGKLGKLIERGTEKGVVQLEESFQIETMDLDHLAEYTADSHELDD</sequence>
<evidence type="ECO:0000256" key="1">
    <source>
        <dbReference type="ARBA" id="ARBA00004123"/>
    </source>
</evidence>
<accession>A0ABD3H4P3</accession>
<feature type="compositionally biased region" description="Basic and acidic residues" evidence="4">
    <location>
        <begin position="464"/>
        <end position="500"/>
    </location>
</feature>
<evidence type="ECO:0000313" key="7">
    <source>
        <dbReference type="Proteomes" id="UP001633002"/>
    </source>
</evidence>
<feature type="compositionally biased region" description="Basic and acidic residues" evidence="4">
    <location>
        <begin position="506"/>
        <end position="602"/>
    </location>
</feature>
<feature type="domain" description="G-patch" evidence="5">
    <location>
        <begin position="291"/>
        <end position="337"/>
    </location>
</feature>
<keyword evidence="3" id="KW-0539">Nucleus</keyword>
<feature type="region of interest" description="Disordered" evidence="4">
    <location>
        <begin position="54"/>
        <end position="102"/>
    </location>
</feature>
<feature type="region of interest" description="Disordered" evidence="4">
    <location>
        <begin position="1"/>
        <end position="26"/>
    </location>
</feature>
<dbReference type="SMART" id="SM00443">
    <property type="entry name" value="G_patch"/>
    <property type="match status" value="1"/>
</dbReference>
<feature type="compositionally biased region" description="Polar residues" evidence="4">
    <location>
        <begin position="1"/>
        <end position="12"/>
    </location>
</feature>
<evidence type="ECO:0000256" key="3">
    <source>
        <dbReference type="ARBA" id="ARBA00023242"/>
    </source>
</evidence>
<dbReference type="InterPro" id="IPR045166">
    <property type="entry name" value="Spp2-like"/>
</dbReference>
<comment type="similarity">
    <text evidence="2">Belongs to the MOS2 family.</text>
</comment>
<reference evidence="6 7" key="1">
    <citation type="submission" date="2024-09" db="EMBL/GenBank/DDBJ databases">
        <title>Chromosome-scale assembly of Riccia sorocarpa.</title>
        <authorList>
            <person name="Paukszto L."/>
        </authorList>
    </citation>
    <scope>NUCLEOTIDE SEQUENCE [LARGE SCALE GENOMIC DNA]</scope>
    <source>
        <strain evidence="6">LP-2024</strain>
        <tissue evidence="6">Aerial parts of the thallus</tissue>
    </source>
</reference>
<comment type="caution">
    <text evidence="6">The sequence shown here is derived from an EMBL/GenBank/DDBJ whole genome shotgun (WGS) entry which is preliminary data.</text>
</comment>
<dbReference type="Gene3D" id="2.30.30.140">
    <property type="match status" value="1"/>
</dbReference>
<name>A0ABD3H4P3_9MARC</name>
<feature type="region of interest" description="Disordered" evidence="4">
    <location>
        <begin position="120"/>
        <end position="145"/>
    </location>
</feature>